<keyword evidence="3" id="KW-1185">Reference proteome</keyword>
<accession>A0A937DAC8</accession>
<feature type="signal peptide" evidence="1">
    <location>
        <begin position="1"/>
        <end position="21"/>
    </location>
</feature>
<evidence type="ECO:0000256" key="1">
    <source>
        <dbReference type="SAM" id="SignalP"/>
    </source>
</evidence>
<feature type="chain" id="PRO_5036953022" description="Lipocalin-like domain-containing protein" evidence="1">
    <location>
        <begin position="22"/>
        <end position="190"/>
    </location>
</feature>
<evidence type="ECO:0000313" key="3">
    <source>
        <dbReference type="Proteomes" id="UP000651057"/>
    </source>
</evidence>
<organism evidence="2 3">
    <name type="scientific">Aquimarina mytili</name>
    <dbReference type="NCBI Taxonomy" id="874423"/>
    <lineage>
        <taxon>Bacteria</taxon>
        <taxon>Pseudomonadati</taxon>
        <taxon>Bacteroidota</taxon>
        <taxon>Flavobacteriia</taxon>
        <taxon>Flavobacteriales</taxon>
        <taxon>Flavobacteriaceae</taxon>
        <taxon>Aquimarina</taxon>
    </lineage>
</organism>
<name>A0A937DAC8_9FLAO</name>
<protein>
    <recommendedName>
        <fullName evidence="4">Lipocalin-like domain-containing protein</fullName>
    </recommendedName>
</protein>
<evidence type="ECO:0008006" key="4">
    <source>
        <dbReference type="Google" id="ProtNLM"/>
    </source>
</evidence>
<dbReference type="EMBL" id="JAERQJ010000001">
    <property type="protein sequence ID" value="MBL0682556.1"/>
    <property type="molecule type" value="Genomic_DNA"/>
</dbReference>
<evidence type="ECO:0000313" key="2">
    <source>
        <dbReference type="EMBL" id="MBL0682556.1"/>
    </source>
</evidence>
<dbReference type="AlphaFoldDB" id="A0A937DAC8"/>
<dbReference type="Proteomes" id="UP000651057">
    <property type="component" value="Unassembled WGS sequence"/>
</dbReference>
<proteinExistence type="predicted"/>
<reference evidence="2" key="1">
    <citation type="submission" date="2021-01" db="EMBL/GenBank/DDBJ databases">
        <authorList>
            <person name="Zhong Y.L."/>
        </authorList>
    </citation>
    <scope>NUCLEOTIDE SEQUENCE</scope>
    <source>
        <strain evidence="2">KCTC 23302</strain>
    </source>
</reference>
<sequence>MKQTKLFLLLIISTVIFSCSSDDDGPDYTGTYKFNRGFVSSFLENNETLSTTSIDVTSEDCSIQEIVINANGTATITSSSLLGVSLEFAEGSTNELEHQLTCSSTAEVLKTYTWFPGPYSDGTNITIEVPGYDVITFVDENGIIQLNGTLYPGGILNIGSSGINSRKYTTELSGETLEIKEERFFNYKRQ</sequence>
<gene>
    <name evidence="2" type="ORF">JJQ60_03455</name>
</gene>
<dbReference type="RefSeq" id="WP_201916639.1">
    <property type="nucleotide sequence ID" value="NZ_BAABAX010000021.1"/>
</dbReference>
<dbReference type="PROSITE" id="PS51257">
    <property type="entry name" value="PROKAR_LIPOPROTEIN"/>
    <property type="match status" value="1"/>
</dbReference>
<comment type="caution">
    <text evidence="2">The sequence shown here is derived from an EMBL/GenBank/DDBJ whole genome shotgun (WGS) entry which is preliminary data.</text>
</comment>
<keyword evidence="1" id="KW-0732">Signal</keyword>